<dbReference type="PANTHER" id="PTHR21599:SF0">
    <property type="entry name" value="GLYCERATE KINASE"/>
    <property type="match status" value="1"/>
</dbReference>
<dbReference type="SUPFAM" id="SSF110738">
    <property type="entry name" value="Glycerate kinase I"/>
    <property type="match status" value="1"/>
</dbReference>
<dbReference type="AlphaFoldDB" id="A0A1M5DZE8"/>
<dbReference type="InterPro" id="IPR036129">
    <property type="entry name" value="Glycerate_kinase_sf"/>
</dbReference>
<evidence type="ECO:0000313" key="6">
    <source>
        <dbReference type="Proteomes" id="UP000184368"/>
    </source>
</evidence>
<dbReference type="PIRSF" id="PIRSF006078">
    <property type="entry name" value="GlxK"/>
    <property type="match status" value="1"/>
</dbReference>
<dbReference type="Pfam" id="PF02595">
    <property type="entry name" value="Gly_kinase"/>
    <property type="match status" value="1"/>
</dbReference>
<dbReference type="Proteomes" id="UP000184368">
    <property type="component" value="Unassembled WGS sequence"/>
</dbReference>
<sequence>MHILIATDKFKGSLDSMGVCMAIKSGLQAALPGVQTTLLPLADGGDGLTDVLAHYGSYQRIMVPVADPLGRKVNANYLYDAGAQRAIVEMAQASGLHRLHPSEYNAARTTTYGTGQLITAAIEQGACHIIIGIGGSATNDGGMGMAAALGYRFLDVKGAELEPMGANLGKLHRIDNSLVKELSHIQFEVACDVTNTLTGPNGATYTYGPQKGADAATLDMLESGMLHYASLVQQSTGMDILQLAGGGAAGGLGAACYAFLNASIRSGASLVLAESRFAEKLAAADLVITGEGRLDEQSWQGKLVGTVAQACMQSHKPLVAICGSIDVLPEQYRQQGIAAAFSILNAPMQLEQAMEQAPVLILQTAFAVGAMLQVTQAPSSAKD</sequence>
<evidence type="ECO:0000256" key="3">
    <source>
        <dbReference type="ARBA" id="ARBA00022777"/>
    </source>
</evidence>
<dbReference type="STRING" id="1302690.BUE76_19515"/>
<keyword evidence="2 4" id="KW-0808">Transferase</keyword>
<dbReference type="OrthoDB" id="9774290at2"/>
<protein>
    <submittedName>
        <fullName evidence="5">Glycerate kinase</fullName>
    </submittedName>
</protein>
<accession>A0A1M5DZE8</accession>
<name>A0A1M5DZE8_9BACT</name>
<dbReference type="Gene3D" id="3.40.50.10350">
    <property type="entry name" value="Glycerate kinase, domain 1"/>
    <property type="match status" value="1"/>
</dbReference>
<dbReference type="GO" id="GO:0008887">
    <property type="term" value="F:glycerate kinase activity"/>
    <property type="evidence" value="ECO:0007669"/>
    <property type="project" value="UniProtKB-UniRule"/>
</dbReference>
<reference evidence="5 6" key="1">
    <citation type="submission" date="2016-11" db="EMBL/GenBank/DDBJ databases">
        <authorList>
            <person name="Jaros S."/>
            <person name="Januszkiewicz K."/>
            <person name="Wedrychowicz H."/>
        </authorList>
    </citation>
    <scope>NUCLEOTIDE SEQUENCE [LARGE SCALE GENOMIC DNA]</scope>
    <source>
        <strain evidence="5 6">DSM 26897</strain>
    </source>
</reference>
<dbReference type="GO" id="GO:0031388">
    <property type="term" value="P:organic acid phosphorylation"/>
    <property type="evidence" value="ECO:0007669"/>
    <property type="project" value="UniProtKB-UniRule"/>
</dbReference>
<organism evidence="5 6">
    <name type="scientific">Cnuella takakiae</name>
    <dbReference type="NCBI Taxonomy" id="1302690"/>
    <lineage>
        <taxon>Bacteria</taxon>
        <taxon>Pseudomonadati</taxon>
        <taxon>Bacteroidota</taxon>
        <taxon>Chitinophagia</taxon>
        <taxon>Chitinophagales</taxon>
        <taxon>Chitinophagaceae</taxon>
        <taxon>Cnuella</taxon>
    </lineage>
</organism>
<dbReference type="RefSeq" id="WP_073044691.1">
    <property type="nucleotide sequence ID" value="NZ_FQUO01000011.1"/>
</dbReference>
<evidence type="ECO:0000256" key="4">
    <source>
        <dbReference type="PIRNR" id="PIRNR006078"/>
    </source>
</evidence>
<keyword evidence="3 4" id="KW-0418">Kinase</keyword>
<dbReference type="EMBL" id="FQUO01000011">
    <property type="protein sequence ID" value="SHF72320.1"/>
    <property type="molecule type" value="Genomic_DNA"/>
</dbReference>
<dbReference type="InterPro" id="IPR004381">
    <property type="entry name" value="Glycerate_kinase"/>
</dbReference>
<proteinExistence type="inferred from homology"/>
<dbReference type="PANTHER" id="PTHR21599">
    <property type="entry name" value="GLYCERATE KINASE"/>
    <property type="match status" value="1"/>
</dbReference>
<comment type="similarity">
    <text evidence="1 4">Belongs to the glycerate kinase type-1 family.</text>
</comment>
<evidence type="ECO:0000313" key="5">
    <source>
        <dbReference type="EMBL" id="SHF72320.1"/>
    </source>
</evidence>
<evidence type="ECO:0000256" key="2">
    <source>
        <dbReference type="ARBA" id="ARBA00022679"/>
    </source>
</evidence>
<evidence type="ECO:0000256" key="1">
    <source>
        <dbReference type="ARBA" id="ARBA00006284"/>
    </source>
</evidence>
<keyword evidence="6" id="KW-1185">Reference proteome</keyword>
<dbReference type="NCBIfam" id="TIGR00045">
    <property type="entry name" value="glycerate kinase"/>
    <property type="match status" value="1"/>
</dbReference>
<dbReference type="Gene3D" id="3.90.1510.10">
    <property type="entry name" value="Glycerate kinase, domain 2"/>
    <property type="match status" value="1"/>
</dbReference>
<dbReference type="InterPro" id="IPR018197">
    <property type="entry name" value="Glycerate_kinase_RE-like"/>
</dbReference>
<gene>
    <name evidence="5" type="ORF">SAMN05444008_111142</name>
</gene>
<dbReference type="InterPro" id="IPR018193">
    <property type="entry name" value="Glyc_kinase_flavodox-like_fold"/>
</dbReference>